<reference evidence="2" key="1">
    <citation type="submission" date="2017-05" db="EMBL/GenBank/DDBJ databases">
        <title>Complete and WGS of Bordetella genogroups.</title>
        <authorList>
            <person name="Spilker T."/>
            <person name="Lipuma J."/>
        </authorList>
    </citation>
    <scope>NUCLEOTIDE SEQUENCE [LARGE SCALE GENOMIC DNA]</scope>
    <source>
        <strain evidence="2">AU16122</strain>
    </source>
</reference>
<gene>
    <name evidence="1" type="ORF">CAL29_13720</name>
</gene>
<dbReference type="InterPro" id="IPR045661">
    <property type="entry name" value="DUF6389"/>
</dbReference>
<evidence type="ECO:0000313" key="2">
    <source>
        <dbReference type="Proteomes" id="UP000216020"/>
    </source>
</evidence>
<dbReference type="EMBL" id="NEVM01000002">
    <property type="protein sequence ID" value="OZI34554.1"/>
    <property type="molecule type" value="Genomic_DNA"/>
</dbReference>
<name>A0A261SAX7_9BORD</name>
<dbReference type="RefSeq" id="WP_094853543.1">
    <property type="nucleotide sequence ID" value="NZ_NEVM01000002.1"/>
</dbReference>
<keyword evidence="2" id="KW-1185">Reference proteome</keyword>
<comment type="caution">
    <text evidence="1">The sequence shown here is derived from an EMBL/GenBank/DDBJ whole genome shotgun (WGS) entry which is preliminary data.</text>
</comment>
<organism evidence="1 2">
    <name type="scientific">Bordetella genomosp. 10</name>
    <dbReference type="NCBI Taxonomy" id="1416804"/>
    <lineage>
        <taxon>Bacteria</taxon>
        <taxon>Pseudomonadati</taxon>
        <taxon>Pseudomonadota</taxon>
        <taxon>Betaproteobacteria</taxon>
        <taxon>Burkholderiales</taxon>
        <taxon>Alcaligenaceae</taxon>
        <taxon>Bordetella</taxon>
    </lineage>
</organism>
<accession>A0A261SAX7</accession>
<dbReference type="Proteomes" id="UP000216020">
    <property type="component" value="Unassembled WGS sequence"/>
</dbReference>
<proteinExistence type="predicted"/>
<sequence>MTLDEYTSALDGVLQAHAGPAHATLDALIAALPPRAREIHIAVFPDQDGTGTFSIVASLDGPDMFVLNKAIEGHRYLFDVRYTERGVEPDVPLLDGGGTGFDVQDAVVDTGMRWVETLVRARDPAPLPVLIYGEEGYGTLAPIVIATEP</sequence>
<protein>
    <submittedName>
        <fullName evidence="1">Uncharacterized protein</fullName>
    </submittedName>
</protein>
<dbReference type="OrthoDB" id="1440810at2"/>
<evidence type="ECO:0000313" key="1">
    <source>
        <dbReference type="EMBL" id="OZI34554.1"/>
    </source>
</evidence>
<dbReference type="Pfam" id="PF19926">
    <property type="entry name" value="DUF6389"/>
    <property type="match status" value="1"/>
</dbReference>
<dbReference type="AlphaFoldDB" id="A0A261SAX7"/>